<evidence type="ECO:0000256" key="2">
    <source>
        <dbReference type="SAM" id="SignalP"/>
    </source>
</evidence>
<keyword evidence="2" id="KW-0732">Signal</keyword>
<evidence type="ECO:0000313" key="3">
    <source>
        <dbReference type="EMBL" id="KAG8201255.1"/>
    </source>
</evidence>
<reference evidence="3 4" key="1">
    <citation type="journal article" date="2022" name="Nat. Ecol. Evol.">
        <title>A masculinizing supergene underlies an exaggerated male reproductive morph in a spider.</title>
        <authorList>
            <person name="Hendrickx F."/>
            <person name="De Corte Z."/>
            <person name="Sonet G."/>
            <person name="Van Belleghem S.M."/>
            <person name="Kostlbacher S."/>
            <person name="Vangestel C."/>
        </authorList>
    </citation>
    <scope>NUCLEOTIDE SEQUENCE [LARGE SCALE GENOMIC DNA]</scope>
    <source>
        <strain evidence="3">W744_W776</strain>
    </source>
</reference>
<proteinExistence type="predicted"/>
<gene>
    <name evidence="3" type="ORF">JTE90_019893</name>
</gene>
<dbReference type="AlphaFoldDB" id="A0AAV6VX72"/>
<comment type="caution">
    <text evidence="3">The sequence shown here is derived from an EMBL/GenBank/DDBJ whole genome shotgun (WGS) entry which is preliminary data.</text>
</comment>
<accession>A0AAV6VX72</accession>
<dbReference type="EMBL" id="JAFNEN010000007">
    <property type="protein sequence ID" value="KAG8201255.1"/>
    <property type="molecule type" value="Genomic_DNA"/>
</dbReference>
<name>A0AAV6VX72_9ARAC</name>
<dbReference type="Proteomes" id="UP000827092">
    <property type="component" value="Unassembled WGS sequence"/>
</dbReference>
<keyword evidence="4" id="KW-1185">Reference proteome</keyword>
<evidence type="ECO:0000313" key="4">
    <source>
        <dbReference type="Proteomes" id="UP000827092"/>
    </source>
</evidence>
<protein>
    <submittedName>
        <fullName evidence="3">Uncharacterized protein</fullName>
    </submittedName>
</protein>
<feature type="signal peptide" evidence="2">
    <location>
        <begin position="1"/>
        <end position="15"/>
    </location>
</feature>
<organism evidence="3 4">
    <name type="scientific">Oedothorax gibbosus</name>
    <dbReference type="NCBI Taxonomy" id="931172"/>
    <lineage>
        <taxon>Eukaryota</taxon>
        <taxon>Metazoa</taxon>
        <taxon>Ecdysozoa</taxon>
        <taxon>Arthropoda</taxon>
        <taxon>Chelicerata</taxon>
        <taxon>Arachnida</taxon>
        <taxon>Araneae</taxon>
        <taxon>Araneomorphae</taxon>
        <taxon>Entelegynae</taxon>
        <taxon>Araneoidea</taxon>
        <taxon>Linyphiidae</taxon>
        <taxon>Erigoninae</taxon>
        <taxon>Oedothorax</taxon>
    </lineage>
</organism>
<evidence type="ECO:0000256" key="1">
    <source>
        <dbReference type="SAM" id="MobiDB-lite"/>
    </source>
</evidence>
<sequence>MLNLILIRLTILSDSIQESVKPWSSQTRREASVNMGDIQWGSYVTITKPLRKSGQNSSRLKQKKVQGSVCSEHGSRWVTQV</sequence>
<feature type="chain" id="PRO_5043731180" evidence="2">
    <location>
        <begin position="16"/>
        <end position="81"/>
    </location>
</feature>
<feature type="region of interest" description="Disordered" evidence="1">
    <location>
        <begin position="54"/>
        <end position="81"/>
    </location>
</feature>